<dbReference type="Ensembl" id="ENSOGAT00000007882.2">
    <property type="protein sequence ID" value="ENSOGAP00000007057.2"/>
    <property type="gene ID" value="ENSOGAG00000007878.2"/>
</dbReference>
<dbReference type="EMBL" id="AAQR03172555">
    <property type="status" value="NOT_ANNOTATED_CDS"/>
    <property type="molecule type" value="Genomic_DNA"/>
</dbReference>
<keyword evidence="5" id="KW-1185">Reference proteome</keyword>
<accession>H0WX91</accession>
<feature type="compositionally biased region" description="Basic and acidic residues" evidence="2">
    <location>
        <begin position="191"/>
        <end position="204"/>
    </location>
</feature>
<evidence type="ECO:0000259" key="3">
    <source>
        <dbReference type="PROSITE" id="PS50240"/>
    </source>
</evidence>
<keyword evidence="1" id="KW-1015">Disulfide bond</keyword>
<evidence type="ECO:0000313" key="4">
    <source>
        <dbReference type="Ensembl" id="ENSOGAP00000007057.2"/>
    </source>
</evidence>
<dbReference type="GO" id="GO:0006508">
    <property type="term" value="P:proteolysis"/>
    <property type="evidence" value="ECO:0007669"/>
    <property type="project" value="InterPro"/>
</dbReference>
<dbReference type="GO" id="GO:0097186">
    <property type="term" value="P:amelogenesis"/>
    <property type="evidence" value="ECO:0007669"/>
    <property type="project" value="TreeGrafter"/>
</dbReference>
<dbReference type="InterPro" id="IPR001254">
    <property type="entry name" value="Trypsin_dom"/>
</dbReference>
<dbReference type="GO" id="GO:0022617">
    <property type="term" value="P:extracellular matrix disassembly"/>
    <property type="evidence" value="ECO:0007669"/>
    <property type="project" value="TreeGrafter"/>
</dbReference>
<dbReference type="GeneTree" id="ENSGT01020000230389"/>
<dbReference type="GO" id="GO:0004252">
    <property type="term" value="F:serine-type endopeptidase activity"/>
    <property type="evidence" value="ECO:0007669"/>
    <property type="project" value="InterPro"/>
</dbReference>
<dbReference type="InterPro" id="IPR018114">
    <property type="entry name" value="TRYPSIN_HIS"/>
</dbReference>
<dbReference type="InParanoid" id="H0WX91"/>
<feature type="domain" description="Peptidase S1" evidence="3">
    <location>
        <begin position="30"/>
        <end position="250"/>
    </location>
</feature>
<dbReference type="Gene3D" id="2.40.10.10">
    <property type="entry name" value="Trypsin-like serine proteases"/>
    <property type="match status" value="2"/>
</dbReference>
<dbReference type="InterPro" id="IPR043504">
    <property type="entry name" value="Peptidase_S1_PA_chymotrypsin"/>
</dbReference>
<dbReference type="InterPro" id="IPR001314">
    <property type="entry name" value="Peptidase_S1A"/>
</dbReference>
<dbReference type="CDD" id="cd00190">
    <property type="entry name" value="Tryp_SPc"/>
    <property type="match status" value="1"/>
</dbReference>
<dbReference type="SMART" id="SM00020">
    <property type="entry name" value="Tryp_SPc"/>
    <property type="match status" value="1"/>
</dbReference>
<evidence type="ECO:0000256" key="2">
    <source>
        <dbReference type="SAM" id="MobiDB-lite"/>
    </source>
</evidence>
<dbReference type="OMA" id="RHIIEAN"/>
<organism evidence="4 5">
    <name type="scientific">Otolemur garnettii</name>
    <name type="common">Small-eared galago</name>
    <name type="synonym">Garnett's greater bushbaby</name>
    <dbReference type="NCBI Taxonomy" id="30611"/>
    <lineage>
        <taxon>Eukaryota</taxon>
        <taxon>Metazoa</taxon>
        <taxon>Chordata</taxon>
        <taxon>Craniata</taxon>
        <taxon>Vertebrata</taxon>
        <taxon>Euteleostomi</taxon>
        <taxon>Mammalia</taxon>
        <taxon>Eutheria</taxon>
        <taxon>Euarchontoglires</taxon>
        <taxon>Primates</taxon>
        <taxon>Strepsirrhini</taxon>
        <taxon>Lorisiformes</taxon>
        <taxon>Galagidae</taxon>
        <taxon>Otolemur</taxon>
    </lineage>
</organism>
<dbReference type="HOGENOM" id="CLU_006842_1_1_1"/>
<evidence type="ECO:0000256" key="1">
    <source>
        <dbReference type="ARBA" id="ARBA00023157"/>
    </source>
</evidence>
<reference evidence="4" key="2">
    <citation type="submission" date="2025-08" db="UniProtKB">
        <authorList>
            <consortium name="Ensembl"/>
        </authorList>
    </citation>
    <scope>IDENTIFICATION</scope>
</reference>
<protein>
    <recommendedName>
        <fullName evidence="3">Peptidase S1 domain-containing protein</fullName>
    </recommendedName>
</protein>
<dbReference type="EMBL" id="AAQR03172556">
    <property type="status" value="NOT_ANNOTATED_CDS"/>
    <property type="molecule type" value="Genomic_DNA"/>
</dbReference>
<dbReference type="STRING" id="30611.ENSOGAP00000007057"/>
<dbReference type="PANTHER" id="PTHR24271:SF65">
    <property type="entry name" value="KALLIKREIN-4"/>
    <property type="match status" value="1"/>
</dbReference>
<dbReference type="PANTHER" id="PTHR24271">
    <property type="entry name" value="KALLIKREIN-RELATED"/>
    <property type="match status" value="1"/>
</dbReference>
<dbReference type="AlphaFoldDB" id="H0WX91"/>
<dbReference type="PROSITE" id="PS50240">
    <property type="entry name" value="TRYPSIN_DOM"/>
    <property type="match status" value="1"/>
</dbReference>
<dbReference type="Pfam" id="PF00089">
    <property type="entry name" value="Trypsin"/>
    <property type="match status" value="1"/>
</dbReference>
<dbReference type="Proteomes" id="UP000005225">
    <property type="component" value="Unassembled WGS sequence"/>
</dbReference>
<reference evidence="4" key="3">
    <citation type="submission" date="2025-09" db="UniProtKB">
        <authorList>
            <consortium name="Ensembl"/>
        </authorList>
    </citation>
    <scope>IDENTIFICATION</scope>
</reference>
<proteinExistence type="predicted"/>
<dbReference type="InterPro" id="IPR009003">
    <property type="entry name" value="Peptidase_S1_PA"/>
</dbReference>
<reference evidence="5" key="1">
    <citation type="submission" date="2011-03" db="EMBL/GenBank/DDBJ databases">
        <title>Version 3 of the genome sequence of Otolemur garnettii (Bushbaby).</title>
        <authorList>
            <consortium name="The Broad Institute Genome Sequencing Platform"/>
            <person name="Di Palma F."/>
            <person name="Johnson J."/>
            <person name="Lander E.S."/>
            <person name="Lindblad-Toh K."/>
            <person name="Jaffe D.B."/>
            <person name="Gnerre S."/>
            <person name="MacCallum I."/>
            <person name="Przybylski D."/>
            <person name="Ribeiro F.J."/>
            <person name="Burton J.N."/>
            <person name="Walker B.J."/>
            <person name="Sharpe T."/>
            <person name="Hall G."/>
        </authorList>
    </citation>
    <scope>NUCLEOTIDE SEQUENCE [LARGE SCALE GENOMIC DNA]</scope>
</reference>
<dbReference type="PROSITE" id="PS00134">
    <property type="entry name" value="TRYPSIN_HIS"/>
    <property type="match status" value="1"/>
</dbReference>
<evidence type="ECO:0000313" key="5">
    <source>
        <dbReference type="Proteomes" id="UP000005225"/>
    </source>
</evidence>
<dbReference type="eggNOG" id="KOG3627">
    <property type="taxonomic scope" value="Eukaryota"/>
</dbReference>
<dbReference type="PRINTS" id="PR00722">
    <property type="entry name" value="CHYMOTRYPSIN"/>
</dbReference>
<dbReference type="FunFam" id="2.40.10.10:FF:000100">
    <property type="entry name" value="Kallikrein-4"/>
    <property type="match status" value="1"/>
</dbReference>
<dbReference type="SUPFAM" id="SSF50494">
    <property type="entry name" value="Trypsin-like serine proteases"/>
    <property type="match status" value="1"/>
</dbReference>
<dbReference type="GO" id="GO:0030141">
    <property type="term" value="C:secretory granule"/>
    <property type="evidence" value="ECO:0007669"/>
    <property type="project" value="TreeGrafter"/>
</dbReference>
<sequence length="252" mass="28313">ILILYFCPTLSLGNAILPLGALDNLTESLIVHGEKCRPHSQPWQVAIFRSDDSFNCGGVLVHPQWVLSAAHCYQSSYTIKLGRHNLYANYKPGRRTMMANFSVKHPRYTEKPKRNDIMLIKLKEPVRESASIRTITMASQCTAPGTTCVTSGWAGPGRVETCQPQCTWPAPYLLSYGHHRNSLLYTPRKRINGETRKQPPKKGDSGGPLICGGLLQGILSTGRIPCVPYRKPCRYTKVCDFYEWIRHIIEAN</sequence>
<feature type="region of interest" description="Disordered" evidence="2">
    <location>
        <begin position="189"/>
        <end position="208"/>
    </location>
</feature>
<name>H0WX91_OTOGA</name>